<dbReference type="PROSITE" id="PS50090">
    <property type="entry name" value="MYB_LIKE"/>
    <property type="match status" value="1"/>
</dbReference>
<evidence type="ECO:0000313" key="4">
    <source>
        <dbReference type="Proteomes" id="UP000288805"/>
    </source>
</evidence>
<dbReference type="AlphaFoldDB" id="A0A438BQI2"/>
<dbReference type="Proteomes" id="UP000288805">
    <property type="component" value="Unassembled WGS sequence"/>
</dbReference>
<evidence type="ECO:0000313" key="3">
    <source>
        <dbReference type="EMBL" id="RVW13224.1"/>
    </source>
</evidence>
<gene>
    <name evidence="3" type="ORF">CK203_105550</name>
</gene>
<keyword evidence="1" id="KW-0472">Membrane</keyword>
<proteinExistence type="predicted"/>
<feature type="transmembrane region" description="Helical" evidence="1">
    <location>
        <begin position="104"/>
        <end position="131"/>
    </location>
</feature>
<keyword evidence="1" id="KW-1133">Transmembrane helix</keyword>
<keyword evidence="1" id="KW-0812">Transmembrane</keyword>
<reference evidence="3 4" key="1">
    <citation type="journal article" date="2018" name="PLoS Genet.">
        <title>Population sequencing reveals clonal diversity and ancestral inbreeding in the grapevine cultivar Chardonnay.</title>
        <authorList>
            <person name="Roach M.J."/>
            <person name="Johnson D.L."/>
            <person name="Bohlmann J."/>
            <person name="van Vuuren H.J."/>
            <person name="Jones S.J."/>
            <person name="Pretorius I.S."/>
            <person name="Schmidt S.A."/>
            <person name="Borneman A.R."/>
        </authorList>
    </citation>
    <scope>NUCLEOTIDE SEQUENCE [LARGE SCALE GENOMIC DNA]</scope>
    <source>
        <strain evidence="4">cv. Chardonnay</strain>
        <tissue evidence="3">Leaf</tissue>
    </source>
</reference>
<comment type="caution">
    <text evidence="3">The sequence shown here is derived from an EMBL/GenBank/DDBJ whole genome shotgun (WGS) entry which is preliminary data.</text>
</comment>
<sequence length="216" mass="24680">MPEVRLMGRHSVSASDLLHAAPYCLQTEVKSEPSVKKPPQHRCDIVQGTIKALLQPKIKERREKHHSQLAWLQQRCGESYEVEKQFKVSIFSSQLAIQWGGLPWFFFSTVIVFIYLFPCSIFHGSSFIGLISSISAGKSRMEISQRASGSETRPWTQEEDQKLNECMNKWTTECQTKNRPLSWIEIAGQTALARSSSSCRRDGNIWRISIEFAAWS</sequence>
<name>A0A438BQI2_VITVI</name>
<evidence type="ECO:0000256" key="1">
    <source>
        <dbReference type="SAM" id="Phobius"/>
    </source>
</evidence>
<dbReference type="EMBL" id="QGNW01002660">
    <property type="protein sequence ID" value="RVW13224.1"/>
    <property type="molecule type" value="Genomic_DNA"/>
</dbReference>
<organism evidence="3 4">
    <name type="scientific">Vitis vinifera</name>
    <name type="common">Grape</name>
    <dbReference type="NCBI Taxonomy" id="29760"/>
    <lineage>
        <taxon>Eukaryota</taxon>
        <taxon>Viridiplantae</taxon>
        <taxon>Streptophyta</taxon>
        <taxon>Embryophyta</taxon>
        <taxon>Tracheophyta</taxon>
        <taxon>Spermatophyta</taxon>
        <taxon>Magnoliopsida</taxon>
        <taxon>eudicotyledons</taxon>
        <taxon>Gunneridae</taxon>
        <taxon>Pentapetalae</taxon>
        <taxon>rosids</taxon>
        <taxon>Vitales</taxon>
        <taxon>Vitaceae</taxon>
        <taxon>Viteae</taxon>
        <taxon>Vitis</taxon>
    </lineage>
</organism>
<evidence type="ECO:0000259" key="2">
    <source>
        <dbReference type="PROSITE" id="PS50090"/>
    </source>
</evidence>
<feature type="domain" description="Myb-like" evidence="2">
    <location>
        <begin position="147"/>
        <end position="200"/>
    </location>
</feature>
<dbReference type="InterPro" id="IPR001005">
    <property type="entry name" value="SANT/Myb"/>
</dbReference>
<protein>
    <recommendedName>
        <fullName evidence="2">Myb-like domain-containing protein</fullName>
    </recommendedName>
</protein>
<accession>A0A438BQI2</accession>